<evidence type="ECO:0000313" key="3">
    <source>
        <dbReference type="Proteomes" id="UP000800040"/>
    </source>
</evidence>
<keyword evidence="3" id="KW-1185">Reference proteome</keyword>
<accession>A0A6A5KJ98</accession>
<reference evidence="2" key="1">
    <citation type="submission" date="2020-01" db="EMBL/GenBank/DDBJ databases">
        <authorList>
            <consortium name="DOE Joint Genome Institute"/>
            <person name="Haridas S."/>
            <person name="Albert R."/>
            <person name="Binder M."/>
            <person name="Bloem J."/>
            <person name="Labutti K."/>
            <person name="Salamov A."/>
            <person name="Andreopoulos B."/>
            <person name="Baker S.E."/>
            <person name="Barry K."/>
            <person name="Bills G."/>
            <person name="Bluhm B.H."/>
            <person name="Cannon C."/>
            <person name="Castanera R."/>
            <person name="Culley D.E."/>
            <person name="Daum C."/>
            <person name="Ezra D."/>
            <person name="Gonzalez J.B."/>
            <person name="Henrissat B."/>
            <person name="Kuo A."/>
            <person name="Liang C."/>
            <person name="Lipzen A."/>
            <person name="Lutzoni F."/>
            <person name="Magnuson J."/>
            <person name="Mondo S."/>
            <person name="Nolan M."/>
            <person name="Ohm R."/>
            <person name="Pangilinan J."/>
            <person name="Park H.-J."/>
            <person name="Ramirez L."/>
            <person name="Alfaro M."/>
            <person name="Sun H."/>
            <person name="Tritt A."/>
            <person name="Yoshinaga Y."/>
            <person name="Zwiers L.-H."/>
            <person name="Turgeon B.G."/>
            <person name="Goodwin S.B."/>
            <person name="Spatafora J.W."/>
            <person name="Crous P.W."/>
            <person name="Grigoriev I.V."/>
        </authorList>
    </citation>
    <scope>NUCLEOTIDE SEQUENCE</scope>
    <source>
        <strain evidence="2">P77</strain>
    </source>
</reference>
<dbReference type="AlphaFoldDB" id="A0A6A5KJ98"/>
<sequence>MAQAPDLASGIILESLSNGLNITRAQLTNLLGKQPPVSNLLLMRHANPQFTSRAEADSMAKDKRTHRAFVALYWTSLAVVTALAVAAMTTKLMRSTKPDIQTKVKEMPSDIERWHLRRQRARDASLHLQSEQ</sequence>
<keyword evidence="1" id="KW-0472">Membrane</keyword>
<proteinExistence type="predicted"/>
<protein>
    <submittedName>
        <fullName evidence="2">Uncharacterized protein</fullName>
    </submittedName>
</protein>
<dbReference type="OrthoDB" id="3685098at2759"/>
<evidence type="ECO:0000313" key="2">
    <source>
        <dbReference type="EMBL" id="KAF1834454.1"/>
    </source>
</evidence>
<name>A0A6A5KJ98_9PLEO</name>
<organism evidence="2 3">
    <name type="scientific">Decorospora gaudefroyi</name>
    <dbReference type="NCBI Taxonomy" id="184978"/>
    <lineage>
        <taxon>Eukaryota</taxon>
        <taxon>Fungi</taxon>
        <taxon>Dikarya</taxon>
        <taxon>Ascomycota</taxon>
        <taxon>Pezizomycotina</taxon>
        <taxon>Dothideomycetes</taxon>
        <taxon>Pleosporomycetidae</taxon>
        <taxon>Pleosporales</taxon>
        <taxon>Pleosporineae</taxon>
        <taxon>Pleosporaceae</taxon>
        <taxon>Decorospora</taxon>
    </lineage>
</organism>
<keyword evidence="1" id="KW-1133">Transmembrane helix</keyword>
<dbReference type="Proteomes" id="UP000800040">
    <property type="component" value="Unassembled WGS sequence"/>
</dbReference>
<feature type="transmembrane region" description="Helical" evidence="1">
    <location>
        <begin position="68"/>
        <end position="88"/>
    </location>
</feature>
<gene>
    <name evidence="2" type="ORF">BDW02DRAFT_579527</name>
</gene>
<keyword evidence="1" id="KW-0812">Transmembrane</keyword>
<evidence type="ECO:0000256" key="1">
    <source>
        <dbReference type="SAM" id="Phobius"/>
    </source>
</evidence>
<dbReference type="EMBL" id="ML975301">
    <property type="protein sequence ID" value="KAF1834454.1"/>
    <property type="molecule type" value="Genomic_DNA"/>
</dbReference>